<evidence type="ECO:0000256" key="1">
    <source>
        <dbReference type="SAM" id="Coils"/>
    </source>
</evidence>
<dbReference type="Proteomes" id="UP000178603">
    <property type="component" value="Unassembled WGS sequence"/>
</dbReference>
<dbReference type="EMBL" id="MGGW01000014">
    <property type="protein sequence ID" value="OGM54451.1"/>
    <property type="molecule type" value="Genomic_DNA"/>
</dbReference>
<protein>
    <submittedName>
        <fullName evidence="2">Uncharacterized protein</fullName>
    </submittedName>
</protein>
<keyword evidence="1" id="KW-0175">Coiled coil</keyword>
<comment type="caution">
    <text evidence="2">The sequence shown here is derived from an EMBL/GenBank/DDBJ whole genome shotgun (WGS) entry which is preliminary data.</text>
</comment>
<organism evidence="2 3">
    <name type="scientific">Candidatus Woesebacteria bacterium RIFCSPHIGHO2_12_FULL_41_24</name>
    <dbReference type="NCBI Taxonomy" id="1802510"/>
    <lineage>
        <taxon>Bacteria</taxon>
        <taxon>Candidatus Woeseibacteriota</taxon>
    </lineage>
</organism>
<reference evidence="2 3" key="1">
    <citation type="journal article" date="2016" name="Nat. Commun.">
        <title>Thousands of microbial genomes shed light on interconnected biogeochemical processes in an aquifer system.</title>
        <authorList>
            <person name="Anantharaman K."/>
            <person name="Brown C.T."/>
            <person name="Hug L.A."/>
            <person name="Sharon I."/>
            <person name="Castelle C.J."/>
            <person name="Probst A.J."/>
            <person name="Thomas B.C."/>
            <person name="Singh A."/>
            <person name="Wilkins M.J."/>
            <person name="Karaoz U."/>
            <person name="Brodie E.L."/>
            <person name="Williams K.H."/>
            <person name="Hubbard S.S."/>
            <person name="Banfield J.F."/>
        </authorList>
    </citation>
    <scope>NUCLEOTIDE SEQUENCE [LARGE SCALE GENOMIC DNA]</scope>
</reference>
<proteinExistence type="predicted"/>
<sequence>MIIPTMLILTLLTIGLYGVSQVSAEDLASHAPIVQRIADKFGLNVADVEEVFTQERQEHHQLMRQNFEERLNQAVSDGKLTEDQKNALLEKIDEVKAEREAYRLQNREEMQAWFSQQGIDPEVLGKYLGGFAKGFGRGGHHGLMIGTGQ</sequence>
<name>A0A1F8ARX9_9BACT</name>
<dbReference type="AlphaFoldDB" id="A0A1F8ARX9"/>
<accession>A0A1F8ARX9</accession>
<evidence type="ECO:0000313" key="3">
    <source>
        <dbReference type="Proteomes" id="UP000178603"/>
    </source>
</evidence>
<gene>
    <name evidence="2" type="ORF">A3E44_00100</name>
</gene>
<feature type="coiled-coil region" evidence="1">
    <location>
        <begin position="78"/>
        <end position="112"/>
    </location>
</feature>
<evidence type="ECO:0000313" key="2">
    <source>
        <dbReference type="EMBL" id="OGM54451.1"/>
    </source>
</evidence>